<dbReference type="Proteomes" id="UP000503447">
    <property type="component" value="Chromosome"/>
</dbReference>
<dbReference type="EMBL" id="CP053452">
    <property type="protein sequence ID" value="QJW98653.1"/>
    <property type="molecule type" value="Genomic_DNA"/>
</dbReference>
<proteinExistence type="predicted"/>
<reference evidence="2" key="1">
    <citation type="submission" date="2020-05" db="EMBL/GenBank/DDBJ databases">
        <title>Frigoriglobus tundricola gen. nov., sp. nov., a psychrotolerant cellulolytic planctomycete of the family Gemmataceae with two divergent copies of 16S rRNA gene.</title>
        <authorList>
            <person name="Kulichevskaya I.S."/>
            <person name="Ivanova A.A."/>
            <person name="Naumoff D.G."/>
            <person name="Beletsky A.V."/>
            <person name="Rijpstra W.I.C."/>
            <person name="Sinninghe Damste J.S."/>
            <person name="Mardanov A.V."/>
            <person name="Ravin N.V."/>
            <person name="Dedysh S.N."/>
        </authorList>
    </citation>
    <scope>NUCLEOTIDE SEQUENCE [LARGE SCALE GENOMIC DNA]</scope>
    <source>
        <strain evidence="2">PL17</strain>
    </source>
</reference>
<sequence>MGKRWFGDQSRFAIALGQFSGENDSFCEVDVWAADCWLTCDDNHTYIPHFAGTLERSVRFLLRGPQYRRTGRPDPELSPADNHRRLCADAETDNGEYPGYRFMDWGPTADNVRMHLFREGGTAFLPFSFWREGHHKPAELGQVFVAEVPWRGLAGVTHEAAWGLMWVRVGRNRPADHVRGKLICLG</sequence>
<name>A0A6M5YZJ8_9BACT</name>
<accession>A0A6M5YZJ8</accession>
<evidence type="ECO:0000313" key="2">
    <source>
        <dbReference type="Proteomes" id="UP000503447"/>
    </source>
</evidence>
<gene>
    <name evidence="1" type="ORF">FTUN_6248</name>
</gene>
<organism evidence="1 2">
    <name type="scientific">Frigoriglobus tundricola</name>
    <dbReference type="NCBI Taxonomy" id="2774151"/>
    <lineage>
        <taxon>Bacteria</taxon>
        <taxon>Pseudomonadati</taxon>
        <taxon>Planctomycetota</taxon>
        <taxon>Planctomycetia</taxon>
        <taxon>Gemmatales</taxon>
        <taxon>Gemmataceae</taxon>
        <taxon>Frigoriglobus</taxon>
    </lineage>
</organism>
<protein>
    <submittedName>
        <fullName evidence="1">Uncharacterized protein</fullName>
    </submittedName>
</protein>
<dbReference type="AlphaFoldDB" id="A0A6M5YZJ8"/>
<evidence type="ECO:0000313" key="1">
    <source>
        <dbReference type="EMBL" id="QJW98653.1"/>
    </source>
</evidence>
<dbReference type="KEGG" id="ftj:FTUN_6248"/>
<keyword evidence="2" id="KW-1185">Reference proteome</keyword>